<evidence type="ECO:0000313" key="2">
    <source>
        <dbReference type="EMBL" id="SES78045.1"/>
    </source>
</evidence>
<keyword evidence="3" id="KW-1185">Reference proteome</keyword>
<dbReference type="Proteomes" id="UP000198762">
    <property type="component" value="Unassembled WGS sequence"/>
</dbReference>
<dbReference type="STRING" id="430453.SAMN04487962_101524"/>
<dbReference type="Gene3D" id="2.40.110.10">
    <property type="entry name" value="Butyryl-CoA Dehydrogenase, subunit A, domain 2"/>
    <property type="match status" value="1"/>
</dbReference>
<dbReference type="AlphaFoldDB" id="A0A1H9ZAE7"/>
<protein>
    <recommendedName>
        <fullName evidence="1">Acyl-CoA dehydrogenase/oxidase N-terminal domain-containing protein</fullName>
    </recommendedName>
</protein>
<dbReference type="InterPro" id="IPR046373">
    <property type="entry name" value="Acyl-CoA_Oxase/DH_mid-dom_sf"/>
</dbReference>
<proteinExistence type="predicted"/>
<dbReference type="PANTHER" id="PTHR43884:SF12">
    <property type="entry name" value="ISOVALERYL-COA DEHYDROGENASE, MITOCHONDRIAL-RELATED"/>
    <property type="match status" value="1"/>
</dbReference>
<dbReference type="RefSeq" id="WP_091848634.1">
    <property type="nucleotide sequence ID" value="NZ_FOHZ01000001.1"/>
</dbReference>
<dbReference type="Gene3D" id="1.10.540.10">
    <property type="entry name" value="Acyl-CoA dehydrogenase/oxidase, N-terminal domain"/>
    <property type="match status" value="1"/>
</dbReference>
<dbReference type="InterPro" id="IPR037069">
    <property type="entry name" value="AcylCoA_DH/ox_N_sf"/>
</dbReference>
<name>A0A1H9ZAE7_9GAMM</name>
<sequence>MNNVAVSNPPLSPWADDAMVQAEVARVASEQLAPNAYRIDHEGYYPTDIMADLGQAGAFATHLDQHGSRFGLALSSMQEISRHCGSTGFMTWCHDVCGLYMEQSGNPALLERLQGHAAGQTFGGTALSNPMKALTGIEKMALKAKKVPGGYRVSGTLPWVSHIGQGQYCGAIAGVDRDDGSRSHEVMFLLDIDDRVPLRPCPEFSGMEGTSTWSVPLDDYFVSEDQIIADPARPFIQKIRGAFILLQVGIAAGVIQGSIDSIRAVENQLGHVNQYLHNRPDELQAEFDEVAKRAARLAETPYDGSKDYLLDVLELRAHGSELSLKASQSALLHQGARGYLMNSAPQRRIREAHFVAIVTPAIKHLRWEMDKLMREEVPA</sequence>
<organism evidence="2 3">
    <name type="scientific">Marinobacter segnicrescens</name>
    <dbReference type="NCBI Taxonomy" id="430453"/>
    <lineage>
        <taxon>Bacteria</taxon>
        <taxon>Pseudomonadati</taxon>
        <taxon>Pseudomonadota</taxon>
        <taxon>Gammaproteobacteria</taxon>
        <taxon>Pseudomonadales</taxon>
        <taxon>Marinobacteraceae</taxon>
        <taxon>Marinobacter</taxon>
    </lineage>
</organism>
<evidence type="ECO:0000313" key="3">
    <source>
        <dbReference type="Proteomes" id="UP000198762"/>
    </source>
</evidence>
<dbReference type="OrthoDB" id="7316074at2"/>
<accession>A0A1H9ZAE7</accession>
<evidence type="ECO:0000259" key="1">
    <source>
        <dbReference type="Pfam" id="PF02771"/>
    </source>
</evidence>
<dbReference type="Pfam" id="PF02771">
    <property type="entry name" value="Acyl-CoA_dh_N"/>
    <property type="match status" value="1"/>
</dbReference>
<dbReference type="GO" id="GO:0050660">
    <property type="term" value="F:flavin adenine dinucleotide binding"/>
    <property type="evidence" value="ECO:0007669"/>
    <property type="project" value="InterPro"/>
</dbReference>
<dbReference type="EMBL" id="FOHZ01000001">
    <property type="protein sequence ID" value="SES78045.1"/>
    <property type="molecule type" value="Genomic_DNA"/>
</dbReference>
<dbReference type="GO" id="GO:0003995">
    <property type="term" value="F:acyl-CoA dehydrogenase activity"/>
    <property type="evidence" value="ECO:0007669"/>
    <property type="project" value="TreeGrafter"/>
</dbReference>
<gene>
    <name evidence="2" type="ORF">SAMN04487962_101524</name>
</gene>
<reference evidence="3" key="1">
    <citation type="submission" date="2016-10" db="EMBL/GenBank/DDBJ databases">
        <authorList>
            <person name="Varghese N."/>
            <person name="Submissions S."/>
        </authorList>
    </citation>
    <scope>NUCLEOTIDE SEQUENCE [LARGE SCALE GENOMIC DNA]</scope>
    <source>
        <strain evidence="3">CGMCC 1.6489</strain>
    </source>
</reference>
<feature type="domain" description="Acyl-CoA dehydrogenase/oxidase N-terminal" evidence="1">
    <location>
        <begin position="17"/>
        <end position="112"/>
    </location>
</feature>
<dbReference type="InterPro" id="IPR013786">
    <property type="entry name" value="AcylCoA_DH/ox_N"/>
</dbReference>
<dbReference type="InterPro" id="IPR009100">
    <property type="entry name" value="AcylCoA_DH/oxidase_NM_dom_sf"/>
</dbReference>
<dbReference type="PANTHER" id="PTHR43884">
    <property type="entry name" value="ACYL-COA DEHYDROGENASE"/>
    <property type="match status" value="1"/>
</dbReference>
<dbReference type="SUPFAM" id="SSF56645">
    <property type="entry name" value="Acyl-CoA dehydrogenase NM domain-like"/>
    <property type="match status" value="1"/>
</dbReference>
<dbReference type="PIRSF" id="PIRSF016578">
    <property type="entry name" value="HsaA"/>
    <property type="match status" value="1"/>
</dbReference>